<keyword evidence="3 9" id="KW-0813">Transport</keyword>
<keyword evidence="8 9" id="KW-0472">Membrane</keyword>
<dbReference type="GO" id="GO:0005886">
    <property type="term" value="C:plasma membrane"/>
    <property type="evidence" value="ECO:0007669"/>
    <property type="project" value="UniProtKB-SubCell"/>
</dbReference>
<dbReference type="SUPFAM" id="SSF161098">
    <property type="entry name" value="MetI-like"/>
    <property type="match status" value="1"/>
</dbReference>
<dbReference type="PANTHER" id="PTHR32243:SF50">
    <property type="entry name" value="MALTOSE_MALTODEXTRIN TRANSPORT SYSTEM PERMEASE PROTEIN MALG"/>
    <property type="match status" value="1"/>
</dbReference>
<evidence type="ECO:0000256" key="6">
    <source>
        <dbReference type="ARBA" id="ARBA00022692"/>
    </source>
</evidence>
<accession>A0A084ERI3</accession>
<dbReference type="EMBL" id="JFDO01000004">
    <property type="protein sequence ID" value="KEZ20575.1"/>
    <property type="molecule type" value="Genomic_DNA"/>
</dbReference>
<feature type="transmembrane region" description="Helical" evidence="9">
    <location>
        <begin position="636"/>
        <end position="665"/>
    </location>
</feature>
<feature type="transmembrane region" description="Helical" evidence="9">
    <location>
        <begin position="755"/>
        <end position="777"/>
    </location>
</feature>
<feature type="transmembrane region" description="Helical" evidence="9">
    <location>
        <begin position="811"/>
        <end position="835"/>
    </location>
</feature>
<keyword evidence="6 9" id="KW-0812">Transmembrane</keyword>
<dbReference type="InterPro" id="IPR050901">
    <property type="entry name" value="BP-dep_ABC_trans_perm"/>
</dbReference>
<evidence type="ECO:0000313" key="11">
    <source>
        <dbReference type="EMBL" id="KEZ20575.1"/>
    </source>
</evidence>
<sequence>MADSIQLNKQKTIEKPLDFSSLLKPVKEYNFTSFKKSGDWSIIKSKLLKDESIISTNKVKEYKQFLADNYIFGNVVDVYKKFTKNEKLIESFLLLLIANGYSSFSDKTKFNILVANQKLNELVEQKYVPKEFIKEIKQYSNKQSLDDFDHFSFKNLLEYEFLSNWKRINAIIIHYFKQINLEKLGKLIASEFLLTYETHREAKDFISSSLIQHEHLAEDYSFTKINNLLEAIFNELIEMNIEQILIQEVIFLLLKKSLTYQVHTKEKSLWTKFLENRRSKEKFRLYCSEEINDTIAKEFRLLTHPHILEKPEEKLPENKEKFVHYNTIKINDKKIKVDPQSLKYAKFVFKNKDKIDFQASLSETYFRSKHLSFNKYNKHLLIIKLSSLAYLYPLKISEEKIDFNKANKLFEQLILRTAFEISNEFGNDLGNILKSQDTLKNDFFKKVGLDKLRRYKLWSKYIAINKAVYKNLKLNVKITEASTLYEILKNEVFAFETFKKSNSILNDKEISYNDVSKYQSDLIAEIEKELKKEKNNVYVKYVRFLTETFGKLHLSDKPPLSIYGKIGLAFTYLILIMWALLIIVPIMQVVLQTFNYWSSNDATSQGSKIGTEGRFDFKRFAFGFNNFIFLFTRTKFIYWTINSVVIATVTMIFMVIITAMIGYAFSRFRFRGKRISLMTVMLIQMVPTVSSFIVFYILFQVLNKHFGIPGQVMITFIYIGGGIPGNVFVLKGYLDNISTDIDDAAKIDGCSTWTVFTRIIIPLAKPMLSVIALWSFIGPFGDVLLPKLLLNDQEEWTMATGLNSLLGQSSFIAQGAFAAGSLLVAVPISTLFIMLQGNITGGLSGGVKG</sequence>
<evidence type="ECO:0000256" key="2">
    <source>
        <dbReference type="ARBA" id="ARBA00009047"/>
    </source>
</evidence>
<gene>
    <name evidence="11" type="primary">malG</name>
    <name evidence="11" type="ORF">MCAPa_1510</name>
</gene>
<organism evidence="11 12">
    <name type="scientific">Mycoplasma capricolum subsp. capricolum 14232</name>
    <dbReference type="NCBI Taxonomy" id="1188238"/>
    <lineage>
        <taxon>Bacteria</taxon>
        <taxon>Bacillati</taxon>
        <taxon>Mycoplasmatota</taxon>
        <taxon>Mollicutes</taxon>
        <taxon>Mycoplasmataceae</taxon>
        <taxon>Mycoplasma</taxon>
    </lineage>
</organism>
<dbReference type="Proteomes" id="UP000028533">
    <property type="component" value="Unassembled WGS sequence"/>
</dbReference>
<keyword evidence="7 9" id="KW-1133">Transmembrane helix</keyword>
<feature type="transmembrane region" description="Helical" evidence="9">
    <location>
        <begin position="677"/>
        <end position="699"/>
    </location>
</feature>
<dbReference type="GO" id="GO:0015423">
    <property type="term" value="F:ABC-type maltose transporter activity"/>
    <property type="evidence" value="ECO:0007669"/>
    <property type="project" value="TreeGrafter"/>
</dbReference>
<dbReference type="InterPro" id="IPR000515">
    <property type="entry name" value="MetI-like"/>
</dbReference>
<reference evidence="11 12" key="1">
    <citation type="submission" date="2014-02" db="EMBL/GenBank/DDBJ databases">
        <title>Genome sequence of Mycoplasma capricolum subsp. capricolum strain 14232.</title>
        <authorList>
            <person name="Sirand-Pugnet P."/>
            <person name="Breton M."/>
            <person name="Dordet-Frisoni E."/>
            <person name="Baranowski E."/>
            <person name="Barre A."/>
            <person name="Couture C."/>
            <person name="Dupuy V."/>
            <person name="Gaurivaud P."/>
            <person name="Jacob D."/>
            <person name="Lemaitre C."/>
            <person name="Manso-Silvan L."/>
            <person name="Nikolski M."/>
            <person name="Nouvel L.-X."/>
            <person name="Poumarat F."/>
            <person name="Tardy F."/>
            <person name="Thebault P."/>
            <person name="Theil S."/>
            <person name="Citti C."/>
            <person name="Thiaucourt F."/>
            <person name="Blanchard A."/>
        </authorList>
    </citation>
    <scope>NUCLEOTIDE SEQUENCE [LARGE SCALE GENOMIC DNA]</scope>
    <source>
        <strain evidence="11 12">14232</strain>
    </source>
</reference>
<comment type="similarity">
    <text evidence="2">Belongs to the binding-protein-dependent transport system permease family. MalFG subfamily.</text>
</comment>
<dbReference type="GO" id="GO:0042956">
    <property type="term" value="P:maltodextrin transmembrane transport"/>
    <property type="evidence" value="ECO:0007669"/>
    <property type="project" value="TreeGrafter"/>
</dbReference>
<feature type="domain" description="ABC transmembrane type-1" evidence="10">
    <location>
        <begin position="640"/>
        <end position="835"/>
    </location>
</feature>
<comment type="subcellular location">
    <subcellularLocation>
        <location evidence="1 9">Cell membrane</location>
        <topology evidence="1 9">Multi-pass membrane protein</topology>
    </subcellularLocation>
</comment>
<dbReference type="Pfam" id="PF00528">
    <property type="entry name" value="BPD_transp_1"/>
    <property type="match status" value="1"/>
</dbReference>
<dbReference type="AlphaFoldDB" id="A0A084ERI3"/>
<evidence type="ECO:0000256" key="9">
    <source>
        <dbReference type="RuleBase" id="RU363032"/>
    </source>
</evidence>
<dbReference type="PROSITE" id="PS50928">
    <property type="entry name" value="ABC_TM1"/>
    <property type="match status" value="1"/>
</dbReference>
<evidence type="ECO:0000256" key="3">
    <source>
        <dbReference type="ARBA" id="ARBA00022448"/>
    </source>
</evidence>
<comment type="caution">
    <text evidence="11">The sequence shown here is derived from an EMBL/GenBank/DDBJ whole genome shotgun (WGS) entry which is preliminary data.</text>
</comment>
<dbReference type="PANTHER" id="PTHR32243">
    <property type="entry name" value="MALTOSE TRANSPORT SYSTEM PERMEASE-RELATED"/>
    <property type="match status" value="1"/>
</dbReference>
<dbReference type="InterPro" id="IPR035906">
    <property type="entry name" value="MetI-like_sf"/>
</dbReference>
<feature type="transmembrane region" description="Helical" evidence="9">
    <location>
        <begin position="566"/>
        <end position="591"/>
    </location>
</feature>
<protein>
    <submittedName>
        <fullName evidence="11">Maltose ABC transporter permease</fullName>
    </submittedName>
</protein>
<evidence type="ECO:0000256" key="8">
    <source>
        <dbReference type="ARBA" id="ARBA00023136"/>
    </source>
</evidence>
<keyword evidence="5" id="KW-0762">Sugar transport</keyword>
<feature type="transmembrane region" description="Helical" evidence="9">
    <location>
        <begin position="711"/>
        <end position="734"/>
    </location>
</feature>
<dbReference type="RefSeq" id="WP_051763752.1">
    <property type="nucleotide sequence ID" value="NZ_JFDO01000004.1"/>
</dbReference>
<name>A0A084ERI3_MYCCA</name>
<keyword evidence="4" id="KW-1003">Cell membrane</keyword>
<dbReference type="CDD" id="cd06261">
    <property type="entry name" value="TM_PBP2"/>
    <property type="match status" value="1"/>
</dbReference>
<evidence type="ECO:0000259" key="10">
    <source>
        <dbReference type="PROSITE" id="PS50928"/>
    </source>
</evidence>
<evidence type="ECO:0000256" key="7">
    <source>
        <dbReference type="ARBA" id="ARBA00022989"/>
    </source>
</evidence>
<evidence type="ECO:0000256" key="5">
    <source>
        <dbReference type="ARBA" id="ARBA00022597"/>
    </source>
</evidence>
<evidence type="ECO:0000313" key="12">
    <source>
        <dbReference type="Proteomes" id="UP000028533"/>
    </source>
</evidence>
<evidence type="ECO:0000256" key="4">
    <source>
        <dbReference type="ARBA" id="ARBA00022475"/>
    </source>
</evidence>
<proteinExistence type="inferred from homology"/>
<dbReference type="Gene3D" id="1.10.3720.10">
    <property type="entry name" value="MetI-like"/>
    <property type="match status" value="1"/>
</dbReference>
<evidence type="ECO:0000256" key="1">
    <source>
        <dbReference type="ARBA" id="ARBA00004651"/>
    </source>
</evidence>